<gene>
    <name evidence="3" type="ordered locus">LOC_Os11g22950</name>
</gene>
<reference evidence="3" key="3">
    <citation type="submission" date="2006-11" db="EMBL/GenBank/DDBJ databases">
        <title>.</title>
        <authorList>
            <person name="Buell C."/>
            <person name="Yuan Q."/>
            <person name="Ouyang S."/>
            <person name="Liu J."/>
            <person name="Wang A."/>
            <person name="Maiti R."/>
            <person name="Lin H."/>
            <person name="Zhu W."/>
            <person name="Hamilton J."/>
            <person name="Jones K."/>
            <person name="Tallon L."/>
            <person name="Feldblyum T."/>
            <person name="Tsitrin T."/>
            <person name="Bera J."/>
            <person name="Kim M."/>
            <person name="Jin S."/>
            <person name="Fadrosh D."/>
            <person name="Vuong H."/>
            <person name="Overton II L."/>
            <person name="Reardon M."/>
            <person name="Weaver B."/>
            <person name="Johri S."/>
            <person name="Lewis M."/>
            <person name="Utterback T."/>
            <person name="Van Aken S."/>
            <person name="Wortman J."/>
            <person name="Haas B."/>
            <person name="Koo H."/>
            <person name="Zismann V."/>
            <person name="Hsiao J."/>
            <person name="Iobst S."/>
            <person name="de Vazeilles A."/>
            <person name="White O."/>
            <person name="Salzberg S."/>
            <person name="Fraser C."/>
        </authorList>
    </citation>
    <scope>NUCLEOTIDE SEQUENCE</scope>
</reference>
<evidence type="ECO:0000313" key="3">
    <source>
        <dbReference type="EMBL" id="AAX95941.1"/>
    </source>
</evidence>
<feature type="compositionally biased region" description="Polar residues" evidence="1">
    <location>
        <begin position="463"/>
        <end position="477"/>
    </location>
</feature>
<sequence length="477" mass="54201">MPLTFKTMADKTLREFVAPSADNVAIGSQINMGDVDFDLKSSLITMAQASPYCGKPNEDANAYLQQFLEIYNTYTMKEVSPDAIRLRLFPVSLLWNAKQWFYANCATINTCDKCSTAFLLMFFPRGKSNALRGRISSFQQTTDESIPKAWERLQEYVAACPHHGMDDWLILQNFYIGFTPMSRDHLNMVAGGAFFSKTVREAIDLIEKMVSNMGWSEERLQTRQRGVHTIKEMEILAAKLDFLMKRLDDHDKRPQGTVKALDSHVTCEVRGSTGHPRNDCPETHEEAMYMGNNNNGYRPQGGQGWNQPCPYYQGARIFRRNVKVIITRGGKSTRDPPYPNLTRTSSITREAPSGNTTDEEVQQEKTMPQEYYDTRLLPFPERSRKPSVDEQFTHFVEVIQKIHINVPLLDAMQVPTYACYLEDILNNKRSLPTTKVVKLMEQCSNAILQKLLEKKDPGVPRSPAQSGHSNSTKPSVT</sequence>
<evidence type="ECO:0000256" key="1">
    <source>
        <dbReference type="SAM" id="MobiDB-lite"/>
    </source>
</evidence>
<reference evidence="4" key="4">
    <citation type="journal article" date="2008" name="Nucleic Acids Res.">
        <title>The rice annotation project database (RAP-DB): 2008 update.</title>
        <authorList>
            <consortium name="The rice annotation project (RAP)"/>
        </authorList>
    </citation>
    <scope>GENOME REANNOTATION</scope>
    <source>
        <strain evidence="4">cv. Nipponbare</strain>
    </source>
</reference>
<feature type="domain" description="Retrotransposon gag" evidence="2">
    <location>
        <begin position="88"/>
        <end position="178"/>
    </location>
</feature>
<dbReference type="EMBL" id="AC146939">
    <property type="protein sequence ID" value="AAX95941.1"/>
    <property type="molecule type" value="Genomic_DNA"/>
</dbReference>
<dbReference type="AlphaFoldDB" id="Q2R5Y2"/>
<dbReference type="Proteomes" id="UP000000763">
    <property type="component" value="Chromosome 11"/>
</dbReference>
<feature type="region of interest" description="Disordered" evidence="1">
    <location>
        <begin position="329"/>
        <end position="365"/>
    </location>
</feature>
<evidence type="ECO:0000259" key="2">
    <source>
        <dbReference type="Pfam" id="PF03732"/>
    </source>
</evidence>
<feature type="region of interest" description="Disordered" evidence="1">
    <location>
        <begin position="454"/>
        <end position="477"/>
    </location>
</feature>
<dbReference type="InterPro" id="IPR005162">
    <property type="entry name" value="Retrotrans_gag_dom"/>
</dbReference>
<feature type="compositionally biased region" description="Polar residues" evidence="1">
    <location>
        <begin position="341"/>
        <end position="356"/>
    </location>
</feature>
<dbReference type="PANTHER" id="PTHR33223:SF11">
    <property type="entry name" value="ELEMENT PROTEIN, PUTATIVE-RELATED"/>
    <property type="match status" value="1"/>
</dbReference>
<name>Q2R5Y2_ORYSJ</name>
<protein>
    <submittedName>
        <fullName evidence="3">Transposable element protein, putative</fullName>
    </submittedName>
</protein>
<dbReference type="Pfam" id="PF03732">
    <property type="entry name" value="Retrotrans_gag"/>
    <property type="match status" value="1"/>
</dbReference>
<evidence type="ECO:0000313" key="4">
    <source>
        <dbReference type="Proteomes" id="UP000000763"/>
    </source>
</evidence>
<reference evidence="3" key="2">
    <citation type="submission" date="2005-04" db="EMBL/GenBank/DDBJ databases">
        <authorList>
            <person name="Buell R."/>
        </authorList>
    </citation>
    <scope>NUCLEOTIDE SEQUENCE</scope>
</reference>
<accession>Q2R5Y2</accession>
<dbReference type="EMBL" id="AC146938">
    <property type="protein sequence ID" value="AAX95991.1"/>
    <property type="molecule type" value="Genomic_DNA"/>
</dbReference>
<reference evidence="4" key="1">
    <citation type="journal article" date="2005" name="Nature">
        <title>The map-based sequence of the rice genome.</title>
        <authorList>
            <consortium name="International rice genome sequencing project (IRGSP)"/>
            <person name="Matsumoto T."/>
            <person name="Wu J."/>
            <person name="Kanamori H."/>
            <person name="Katayose Y."/>
            <person name="Fujisawa M."/>
            <person name="Namiki N."/>
            <person name="Mizuno H."/>
            <person name="Yamamoto K."/>
            <person name="Antonio B.A."/>
            <person name="Baba T."/>
            <person name="Sakata K."/>
            <person name="Nagamura Y."/>
            <person name="Aoki H."/>
            <person name="Arikawa K."/>
            <person name="Arita K."/>
            <person name="Bito T."/>
            <person name="Chiden Y."/>
            <person name="Fujitsuka N."/>
            <person name="Fukunaka R."/>
            <person name="Hamada M."/>
            <person name="Harada C."/>
            <person name="Hayashi A."/>
            <person name="Hijishita S."/>
            <person name="Honda M."/>
            <person name="Hosokawa S."/>
            <person name="Ichikawa Y."/>
            <person name="Idonuma A."/>
            <person name="Iijima M."/>
            <person name="Ikeda M."/>
            <person name="Ikeno M."/>
            <person name="Ito K."/>
            <person name="Ito S."/>
            <person name="Ito T."/>
            <person name="Ito Y."/>
            <person name="Ito Y."/>
            <person name="Iwabuchi A."/>
            <person name="Kamiya K."/>
            <person name="Karasawa W."/>
            <person name="Kurita K."/>
            <person name="Katagiri S."/>
            <person name="Kikuta A."/>
            <person name="Kobayashi H."/>
            <person name="Kobayashi N."/>
            <person name="Machita K."/>
            <person name="Maehara T."/>
            <person name="Masukawa M."/>
            <person name="Mizubayashi T."/>
            <person name="Mukai Y."/>
            <person name="Nagasaki H."/>
            <person name="Nagata Y."/>
            <person name="Naito S."/>
            <person name="Nakashima M."/>
            <person name="Nakama Y."/>
            <person name="Nakamichi Y."/>
            <person name="Nakamura M."/>
            <person name="Meguro A."/>
            <person name="Negishi M."/>
            <person name="Ohta I."/>
            <person name="Ohta T."/>
            <person name="Okamoto M."/>
            <person name="Ono N."/>
            <person name="Saji S."/>
            <person name="Sakaguchi M."/>
            <person name="Sakai K."/>
            <person name="Shibata M."/>
            <person name="Shimokawa T."/>
            <person name="Song J."/>
            <person name="Takazaki Y."/>
            <person name="Terasawa K."/>
            <person name="Tsugane M."/>
            <person name="Tsuji K."/>
            <person name="Ueda S."/>
            <person name="Waki K."/>
            <person name="Yamagata H."/>
            <person name="Yamamoto M."/>
            <person name="Yamamoto S."/>
            <person name="Yamane H."/>
            <person name="Yoshiki S."/>
            <person name="Yoshihara R."/>
            <person name="Yukawa K."/>
            <person name="Zhong H."/>
            <person name="Yano M."/>
            <person name="Yuan Q."/>
            <person name="Ouyang S."/>
            <person name="Liu J."/>
            <person name="Jones K.M."/>
            <person name="Gansberger K."/>
            <person name="Moffat K."/>
            <person name="Hill J."/>
            <person name="Bera J."/>
            <person name="Fadrosh D."/>
            <person name="Jin S."/>
            <person name="Johri S."/>
            <person name="Kim M."/>
            <person name="Overton L."/>
            <person name="Reardon M."/>
            <person name="Tsitrin T."/>
            <person name="Vuong H."/>
            <person name="Weaver B."/>
            <person name="Ciecko A."/>
            <person name="Tallon L."/>
            <person name="Jackson J."/>
            <person name="Pai G."/>
            <person name="Aken S.V."/>
            <person name="Utterback T."/>
            <person name="Reidmuller S."/>
            <person name="Feldblyum T."/>
            <person name="Hsiao J."/>
            <person name="Zismann V."/>
            <person name="Iobst S."/>
            <person name="de Vazeille A.R."/>
            <person name="Buell C.R."/>
            <person name="Ying K."/>
            <person name="Li Y."/>
            <person name="Lu T."/>
            <person name="Huang Y."/>
            <person name="Zhao Q."/>
            <person name="Feng Q."/>
            <person name="Zhang L."/>
            <person name="Zhu J."/>
            <person name="Weng Q."/>
            <person name="Mu J."/>
            <person name="Lu Y."/>
            <person name="Fan D."/>
            <person name="Liu Y."/>
            <person name="Guan J."/>
            <person name="Zhang Y."/>
            <person name="Yu S."/>
            <person name="Liu X."/>
            <person name="Zhang Y."/>
            <person name="Hong G."/>
            <person name="Han B."/>
            <person name="Choisne N."/>
            <person name="Demange N."/>
            <person name="Orjeda G."/>
            <person name="Samain S."/>
            <person name="Cattolico L."/>
            <person name="Pelletier E."/>
            <person name="Couloux A."/>
            <person name="Segurens B."/>
            <person name="Wincker P."/>
            <person name="D'Hont A."/>
            <person name="Scarpelli C."/>
            <person name="Weissenbach J."/>
            <person name="Salanoubat M."/>
            <person name="Quetier F."/>
            <person name="Yu Y."/>
            <person name="Kim H.R."/>
            <person name="Rambo T."/>
            <person name="Currie J."/>
            <person name="Collura K."/>
            <person name="Luo M."/>
            <person name="Yang T."/>
            <person name="Ammiraju J.S.S."/>
            <person name="Engler F."/>
            <person name="Soderlund C."/>
            <person name="Wing R.A."/>
            <person name="Palmer L.E."/>
            <person name="de la Bastide M."/>
            <person name="Spiegel L."/>
            <person name="Nascimento L."/>
            <person name="Zutavern T."/>
            <person name="O'Shaughnessy A."/>
            <person name="Dike S."/>
            <person name="Dedhia N."/>
            <person name="Preston R."/>
            <person name="Balija V."/>
            <person name="McCombie W.R."/>
            <person name="Chow T."/>
            <person name="Chen H."/>
            <person name="Chung M."/>
            <person name="Chen C."/>
            <person name="Shaw J."/>
            <person name="Wu H."/>
            <person name="Hsiao K."/>
            <person name="Chao Y."/>
            <person name="Chu M."/>
            <person name="Cheng C."/>
            <person name="Hour A."/>
            <person name="Lee P."/>
            <person name="Lin S."/>
            <person name="Lin Y."/>
            <person name="Liou J."/>
            <person name="Liu S."/>
            <person name="Hsing Y."/>
            <person name="Raghuvanshi S."/>
            <person name="Mohanty A."/>
            <person name="Bharti A.K."/>
            <person name="Gaur A."/>
            <person name="Gupta V."/>
            <person name="Kumar D."/>
            <person name="Ravi V."/>
            <person name="Vij S."/>
            <person name="Kapur A."/>
            <person name="Khurana P."/>
            <person name="Khurana P."/>
            <person name="Khurana J.P."/>
            <person name="Tyagi A.K."/>
            <person name="Gaikwad K."/>
            <person name="Singh A."/>
            <person name="Dalal V."/>
            <person name="Srivastava S."/>
            <person name="Dixit A."/>
            <person name="Pal A.K."/>
            <person name="Ghazi I.A."/>
            <person name="Yadav M."/>
            <person name="Pandit A."/>
            <person name="Bhargava A."/>
            <person name="Sureshbabu K."/>
            <person name="Batra K."/>
            <person name="Sharma T.R."/>
            <person name="Mohapatra T."/>
            <person name="Singh N.K."/>
            <person name="Messing J."/>
            <person name="Nelson A.B."/>
            <person name="Fuks G."/>
            <person name="Kavchok S."/>
            <person name="Keizer G."/>
            <person name="Linton E."/>
            <person name="Llaca V."/>
            <person name="Song R."/>
            <person name="Tanyolac B."/>
            <person name="Young S."/>
            <person name="Ho-Il K."/>
            <person name="Hahn J.H."/>
            <person name="Sangsakoo G."/>
            <person name="Vanavichit A."/>
            <person name="de Mattos Luiz.A.T."/>
            <person name="Zimmer P.D."/>
            <person name="Malone G."/>
            <person name="Dellagostin O."/>
            <person name="de Oliveira A.C."/>
            <person name="Bevan M."/>
            <person name="Bancroft I."/>
            <person name="Minx P."/>
            <person name="Cordum H."/>
            <person name="Wilson R."/>
            <person name="Cheng Z."/>
            <person name="Jin W."/>
            <person name="Jiang J."/>
            <person name="Leong S.A."/>
            <person name="Iwama H."/>
            <person name="Gojobori T."/>
            <person name="Itoh T."/>
            <person name="Niimura Y."/>
            <person name="Fujii Y."/>
            <person name="Habara T."/>
            <person name="Sakai H."/>
            <person name="Sato Y."/>
            <person name="Wilson G."/>
            <person name="Kumar K."/>
            <person name="McCouch S."/>
            <person name="Juretic N."/>
            <person name="Hoen D."/>
            <person name="Wright S."/>
            <person name="Bruskiewich R."/>
            <person name="Bureau T."/>
            <person name="Miyao A."/>
            <person name="Hirochika H."/>
            <person name="Nishikawa T."/>
            <person name="Kadowaki K."/>
            <person name="Sugiura M."/>
            <person name="Burr B."/>
            <person name="Sasaki T."/>
        </authorList>
    </citation>
    <scope>NUCLEOTIDE SEQUENCE [LARGE SCALE GENOMIC DNA]</scope>
    <source>
        <strain evidence="4">cv. Nipponbare</strain>
    </source>
</reference>
<proteinExistence type="predicted"/>
<dbReference type="PANTHER" id="PTHR33223">
    <property type="entry name" value="CCHC-TYPE DOMAIN-CONTAINING PROTEIN"/>
    <property type="match status" value="1"/>
</dbReference>
<organism evidence="3 4">
    <name type="scientific">Oryza sativa subsp. japonica</name>
    <name type="common">Rice</name>
    <dbReference type="NCBI Taxonomy" id="39947"/>
    <lineage>
        <taxon>Eukaryota</taxon>
        <taxon>Viridiplantae</taxon>
        <taxon>Streptophyta</taxon>
        <taxon>Embryophyta</taxon>
        <taxon>Tracheophyta</taxon>
        <taxon>Spermatophyta</taxon>
        <taxon>Magnoliopsida</taxon>
        <taxon>Liliopsida</taxon>
        <taxon>Poales</taxon>
        <taxon>Poaceae</taxon>
        <taxon>BOP clade</taxon>
        <taxon>Oryzoideae</taxon>
        <taxon>Oryzeae</taxon>
        <taxon>Oryzinae</taxon>
        <taxon>Oryza</taxon>
        <taxon>Oryza sativa</taxon>
    </lineage>
</organism>